<evidence type="ECO:0000256" key="2">
    <source>
        <dbReference type="ARBA" id="ARBA00022723"/>
    </source>
</evidence>
<protein>
    <submittedName>
        <fullName evidence="7">Cytochrome C oxidase, cbb3-type, subunit III</fullName>
    </submittedName>
</protein>
<evidence type="ECO:0000256" key="1">
    <source>
        <dbReference type="ARBA" id="ARBA00022617"/>
    </source>
</evidence>
<accession>A0A212QUM0</accession>
<evidence type="ECO:0000313" key="8">
    <source>
        <dbReference type="Proteomes" id="UP000197025"/>
    </source>
</evidence>
<dbReference type="Pfam" id="PF13442">
    <property type="entry name" value="Cytochrome_CBB3"/>
    <property type="match status" value="1"/>
</dbReference>
<reference evidence="8" key="1">
    <citation type="submission" date="2017-06" db="EMBL/GenBank/DDBJ databases">
        <authorList>
            <person name="Varghese N."/>
            <person name="Submissions S."/>
        </authorList>
    </citation>
    <scope>NUCLEOTIDE SEQUENCE [LARGE SCALE GENOMIC DNA]</scope>
    <source>
        <strain evidence="8">JAD2</strain>
    </source>
</reference>
<dbReference type="PROSITE" id="PS51007">
    <property type="entry name" value="CYTC"/>
    <property type="match status" value="1"/>
</dbReference>
<keyword evidence="8" id="KW-1185">Reference proteome</keyword>
<evidence type="ECO:0000256" key="3">
    <source>
        <dbReference type="ARBA" id="ARBA00023004"/>
    </source>
</evidence>
<dbReference type="AlphaFoldDB" id="A0A212QUM0"/>
<dbReference type="GO" id="GO:0046872">
    <property type="term" value="F:metal ion binding"/>
    <property type="evidence" value="ECO:0007669"/>
    <property type="project" value="UniProtKB-KW"/>
</dbReference>
<keyword evidence="5" id="KW-1133">Transmembrane helix</keyword>
<evidence type="ECO:0000256" key="4">
    <source>
        <dbReference type="PROSITE-ProRule" id="PRU00433"/>
    </source>
</evidence>
<sequence>MARAVARDISHGSVAWIRWGFMLGLLGLAFQLSDAAAHAYQEEEAERGAAVFARRCSTCHGDRGQGLTDEWRATWPPTHQNCWKANCHGPQPYPEDGFTLPRVVPALIGPGTLRRFATAADLYAYIRARMPFHAPGSLPEADYRAVTAFLLQRHGIPADGRPFDPEAARGIPLSAPTPPEEGRRTVLPAAILALGGVAAGGVLLGVLLGLRRRRRSLWSSG</sequence>
<dbReference type="InterPro" id="IPR009056">
    <property type="entry name" value="Cyt_c-like_dom"/>
</dbReference>
<dbReference type="EMBL" id="FYEK01000024">
    <property type="protein sequence ID" value="SNB63408.1"/>
    <property type="molecule type" value="Genomic_DNA"/>
</dbReference>
<dbReference type="GO" id="GO:0020037">
    <property type="term" value="F:heme binding"/>
    <property type="evidence" value="ECO:0007669"/>
    <property type="project" value="InterPro"/>
</dbReference>
<dbReference type="Gene3D" id="1.10.760.10">
    <property type="entry name" value="Cytochrome c-like domain"/>
    <property type="match status" value="1"/>
</dbReference>
<feature type="transmembrane region" description="Helical" evidence="5">
    <location>
        <begin position="186"/>
        <end position="210"/>
    </location>
</feature>
<feature type="domain" description="Cytochrome c" evidence="6">
    <location>
        <begin position="43"/>
        <end position="154"/>
    </location>
</feature>
<evidence type="ECO:0000259" key="6">
    <source>
        <dbReference type="PROSITE" id="PS51007"/>
    </source>
</evidence>
<name>A0A212QUM0_9CHLR</name>
<evidence type="ECO:0000313" key="7">
    <source>
        <dbReference type="EMBL" id="SNB63408.1"/>
    </source>
</evidence>
<dbReference type="InParanoid" id="A0A212QUM0"/>
<gene>
    <name evidence="7" type="ORF">SAMN02746019_00006330</name>
</gene>
<keyword evidence="5" id="KW-0472">Membrane</keyword>
<dbReference type="SUPFAM" id="SSF46626">
    <property type="entry name" value="Cytochrome c"/>
    <property type="match status" value="1"/>
</dbReference>
<keyword evidence="1 4" id="KW-0349">Heme</keyword>
<dbReference type="GO" id="GO:0009055">
    <property type="term" value="F:electron transfer activity"/>
    <property type="evidence" value="ECO:0007669"/>
    <property type="project" value="InterPro"/>
</dbReference>
<dbReference type="Proteomes" id="UP000197025">
    <property type="component" value="Unassembled WGS sequence"/>
</dbReference>
<keyword evidence="5" id="KW-0812">Transmembrane</keyword>
<evidence type="ECO:0000256" key="5">
    <source>
        <dbReference type="SAM" id="Phobius"/>
    </source>
</evidence>
<keyword evidence="2 4" id="KW-0479">Metal-binding</keyword>
<keyword evidence="3 4" id="KW-0408">Iron</keyword>
<dbReference type="InterPro" id="IPR036909">
    <property type="entry name" value="Cyt_c-like_dom_sf"/>
</dbReference>
<organism evidence="7 8">
    <name type="scientific">Thermoflexus hugenholtzii JAD2</name>
    <dbReference type="NCBI Taxonomy" id="877466"/>
    <lineage>
        <taxon>Bacteria</taxon>
        <taxon>Bacillati</taxon>
        <taxon>Chloroflexota</taxon>
        <taxon>Thermoflexia</taxon>
        <taxon>Thermoflexales</taxon>
        <taxon>Thermoflexaceae</taxon>
        <taxon>Thermoflexus</taxon>
    </lineage>
</organism>
<proteinExistence type="predicted"/>